<evidence type="ECO:0008006" key="5">
    <source>
        <dbReference type="Google" id="ProtNLM"/>
    </source>
</evidence>
<dbReference type="PANTHER" id="PTHR11686:SF62">
    <property type="entry name" value="GLUTATHIONE HYDROLASE"/>
    <property type="match status" value="1"/>
</dbReference>
<dbReference type="Proteomes" id="UP000310189">
    <property type="component" value="Unassembled WGS sequence"/>
</dbReference>
<protein>
    <recommendedName>
        <fullName evidence="5">Gamma-glutamyltransferase</fullName>
    </recommendedName>
</protein>
<dbReference type="Gene3D" id="3.60.20.40">
    <property type="match status" value="1"/>
</dbReference>
<evidence type="ECO:0000256" key="2">
    <source>
        <dbReference type="PIRSR" id="PIRSR600101-2"/>
    </source>
</evidence>
<evidence type="ECO:0000313" key="4">
    <source>
        <dbReference type="Proteomes" id="UP000310189"/>
    </source>
</evidence>
<dbReference type="InterPro" id="IPR043137">
    <property type="entry name" value="GGT_ssub_C"/>
</dbReference>
<sequence length="501" mass="53731">MHLAHDLNLAIGIGGGGFALIRDENAEHTFVDFRETAPGAASEDMFVNSQHNSTIGGLAVGVPATLRGFEHLHQKYGRLPWSKLFEDAASVANGFVIEQDLADKIASSDSSYGYLREDPLWSSIYSPNGTVVGLGDTLSSPLLAETYKKIAESGADVFYNGDMAQNIVDAVSANGGIITLDDLASYKIEERPVLSIDFDEYKVYATSAPSSGAVLLNTLNTLQHFDENLWSNDNYTAQALTESLKFAYAVRDNLADPAFVSNVTDIQDQSVEQDTGVENYNKISLNQTHPVDYYSISPGEAKDHGTSHINAVDGTGLAISITNTINTYFGSHVMTSDSIILNNEMDDFSIPGESNSFNLKPSTVNFPQPGKRPQSSISPAIVENKDGRLVLLIGSAGGSQIPSAVSQLALNYLKRKQSAQSAVSAPRLHNQLVPAKTTLEYEGEFTSGFSNLTAAYLSEVGQNVTFASPGSSTANAIGVLEDKTFDIGREVRQANSGGKYV</sequence>
<dbReference type="PRINTS" id="PR01210">
    <property type="entry name" value="GGTRANSPTASE"/>
</dbReference>
<dbReference type="SUPFAM" id="SSF56235">
    <property type="entry name" value="N-terminal nucleophile aminohydrolases (Ntn hydrolases)"/>
    <property type="match status" value="1"/>
</dbReference>
<dbReference type="Gene3D" id="1.10.246.130">
    <property type="match status" value="1"/>
</dbReference>
<name>A0A4T0FM99_9BASI</name>
<dbReference type="EMBL" id="SPNW01000036">
    <property type="protein sequence ID" value="TIA88604.1"/>
    <property type="molecule type" value="Genomic_DNA"/>
</dbReference>
<feature type="binding site" evidence="2">
    <location>
        <position position="398"/>
    </location>
    <ligand>
        <name>L-glutamate</name>
        <dbReference type="ChEBI" id="CHEBI:29985"/>
    </ligand>
</feature>
<evidence type="ECO:0000256" key="1">
    <source>
        <dbReference type="PIRSR" id="PIRSR600101-1"/>
    </source>
</evidence>
<dbReference type="InterPro" id="IPR043138">
    <property type="entry name" value="GGT_lsub"/>
</dbReference>
<feature type="binding site" evidence="2">
    <location>
        <begin position="324"/>
        <end position="326"/>
    </location>
    <ligand>
        <name>L-glutamate</name>
        <dbReference type="ChEBI" id="CHEBI:29985"/>
    </ligand>
</feature>
<feature type="binding site" evidence="2">
    <location>
        <begin position="375"/>
        <end position="376"/>
    </location>
    <ligand>
        <name>L-glutamate</name>
        <dbReference type="ChEBI" id="CHEBI:29985"/>
    </ligand>
</feature>
<feature type="binding site" evidence="2">
    <location>
        <position position="34"/>
    </location>
    <ligand>
        <name>L-glutamate</name>
        <dbReference type="ChEBI" id="CHEBI:29985"/>
    </ligand>
</feature>
<feature type="binding site" evidence="2">
    <location>
        <position position="347"/>
    </location>
    <ligand>
        <name>L-glutamate</name>
        <dbReference type="ChEBI" id="CHEBI:29985"/>
    </ligand>
</feature>
<dbReference type="GO" id="GO:0036374">
    <property type="term" value="F:glutathione hydrolase activity"/>
    <property type="evidence" value="ECO:0007669"/>
    <property type="project" value="InterPro"/>
</dbReference>
<dbReference type="Pfam" id="PF01019">
    <property type="entry name" value="G_glu_transpept"/>
    <property type="match status" value="1"/>
</dbReference>
<dbReference type="InterPro" id="IPR000101">
    <property type="entry name" value="GGT_peptidase"/>
</dbReference>
<accession>A0A4T0FM99</accession>
<reference evidence="3 4" key="1">
    <citation type="submission" date="2019-03" db="EMBL/GenBank/DDBJ databases">
        <title>Sequencing 23 genomes of Wallemia ichthyophaga.</title>
        <authorList>
            <person name="Gostincar C."/>
        </authorList>
    </citation>
    <scope>NUCLEOTIDE SEQUENCE [LARGE SCALE GENOMIC DNA]</scope>
    <source>
        <strain evidence="3 4">EXF-5753</strain>
    </source>
</reference>
<gene>
    <name evidence="3" type="ORF">E3P99_02498</name>
</gene>
<feature type="active site" description="Nucleophile" evidence="1">
    <location>
        <position position="306"/>
    </location>
</feature>
<keyword evidence="4" id="KW-1185">Reference proteome</keyword>
<dbReference type="GO" id="GO:0005886">
    <property type="term" value="C:plasma membrane"/>
    <property type="evidence" value="ECO:0007669"/>
    <property type="project" value="TreeGrafter"/>
</dbReference>
<dbReference type="PANTHER" id="PTHR11686">
    <property type="entry name" value="GAMMA GLUTAMYL TRANSPEPTIDASE"/>
    <property type="match status" value="1"/>
</dbReference>
<evidence type="ECO:0000313" key="3">
    <source>
        <dbReference type="EMBL" id="TIA88604.1"/>
    </source>
</evidence>
<dbReference type="AlphaFoldDB" id="A0A4T0FM99"/>
<comment type="caution">
    <text evidence="3">The sequence shown here is derived from an EMBL/GenBank/DDBJ whole genome shotgun (WGS) entry which is preliminary data.</text>
</comment>
<dbReference type="GO" id="GO:0006751">
    <property type="term" value="P:glutathione catabolic process"/>
    <property type="evidence" value="ECO:0007669"/>
    <property type="project" value="InterPro"/>
</dbReference>
<organism evidence="3 4">
    <name type="scientific">Wallemia hederae</name>
    <dbReference type="NCBI Taxonomy" id="1540922"/>
    <lineage>
        <taxon>Eukaryota</taxon>
        <taxon>Fungi</taxon>
        <taxon>Dikarya</taxon>
        <taxon>Basidiomycota</taxon>
        <taxon>Wallemiomycotina</taxon>
        <taxon>Wallemiomycetes</taxon>
        <taxon>Wallemiales</taxon>
        <taxon>Wallemiaceae</taxon>
        <taxon>Wallemia</taxon>
    </lineage>
</organism>
<proteinExistence type="predicted"/>
<dbReference type="InterPro" id="IPR029055">
    <property type="entry name" value="Ntn_hydrolases_N"/>
</dbReference>
<dbReference type="OrthoDB" id="1081007at2759"/>